<dbReference type="InterPro" id="IPR013149">
    <property type="entry name" value="ADH-like_C"/>
</dbReference>
<protein>
    <recommendedName>
        <fullName evidence="1">Enoyl reductase (ER) domain-containing protein</fullName>
    </recommendedName>
</protein>
<evidence type="ECO:0000313" key="3">
    <source>
        <dbReference type="Proteomes" id="UP001383192"/>
    </source>
</evidence>
<dbReference type="Gene3D" id="3.90.180.10">
    <property type="entry name" value="Medium-chain alcohol dehydrogenases, catalytic domain"/>
    <property type="match status" value="1"/>
</dbReference>
<dbReference type="Gene3D" id="3.40.50.720">
    <property type="entry name" value="NAD(P)-binding Rossmann-like Domain"/>
    <property type="match status" value="1"/>
</dbReference>
<dbReference type="SMART" id="SM00829">
    <property type="entry name" value="PKS_ER"/>
    <property type="match status" value="1"/>
</dbReference>
<dbReference type="Pfam" id="PF08240">
    <property type="entry name" value="ADH_N"/>
    <property type="match status" value="1"/>
</dbReference>
<proteinExistence type="predicted"/>
<dbReference type="SUPFAM" id="SSF50129">
    <property type="entry name" value="GroES-like"/>
    <property type="match status" value="1"/>
</dbReference>
<evidence type="ECO:0000313" key="2">
    <source>
        <dbReference type="EMBL" id="KAK7049293.1"/>
    </source>
</evidence>
<dbReference type="SUPFAM" id="SSF51735">
    <property type="entry name" value="NAD(P)-binding Rossmann-fold domains"/>
    <property type="match status" value="1"/>
</dbReference>
<dbReference type="Proteomes" id="UP001383192">
    <property type="component" value="Unassembled WGS sequence"/>
</dbReference>
<sequence>MAEQKALFLDKKQGSFVLGTREIENPQPGELLVKIKAVALNPVEWKVQTYGMLVENYPAILGTDIAGEVEAVGEGVEGFAKGDRVCFQGFRDPAHAGYQQYTRVPAEMVSKIPSKYTYSQAASVPACFATAAIGLFSAQGIGLNPVFESHVQYKGQAAVVIGGSSSVGQYAIQVLRFAGFSTIITYASGHHTEFLKSLGATHVIDRKQVTLTDLTAAVKKITNGLVPIAYDAISDSDTQTAAYDLLTDDGKMVVTLPSVLKEDAGSKKVVGFIRASVYLDPNRAFGRTIHRSLTTWLEDGVFVVSSTTRIFDGPVADVVPKPNRVEELPNGLASIVGGLERLKNNQVSGVKLVVNPQETP</sequence>
<name>A0AAW0DD27_9AGAR</name>
<dbReference type="CDD" id="cd08249">
    <property type="entry name" value="enoyl_reductase_like"/>
    <property type="match status" value="1"/>
</dbReference>
<dbReference type="InterPro" id="IPR020843">
    <property type="entry name" value="ER"/>
</dbReference>
<gene>
    <name evidence="2" type="ORF">VNI00_005894</name>
</gene>
<dbReference type="PANTHER" id="PTHR45348:SF2">
    <property type="entry name" value="ZINC-TYPE ALCOHOL DEHYDROGENASE-LIKE PROTEIN C2E1P3.01"/>
    <property type="match status" value="1"/>
</dbReference>
<dbReference type="AlphaFoldDB" id="A0AAW0DD27"/>
<evidence type="ECO:0000259" key="1">
    <source>
        <dbReference type="SMART" id="SM00829"/>
    </source>
</evidence>
<feature type="domain" description="Enoyl reductase (ER)" evidence="1">
    <location>
        <begin position="14"/>
        <end position="354"/>
    </location>
</feature>
<keyword evidence="3" id="KW-1185">Reference proteome</keyword>
<dbReference type="InterPro" id="IPR036291">
    <property type="entry name" value="NAD(P)-bd_dom_sf"/>
</dbReference>
<dbReference type="PANTHER" id="PTHR45348">
    <property type="entry name" value="HYPOTHETICAL OXIDOREDUCTASE (EUROFUNG)"/>
    <property type="match status" value="1"/>
</dbReference>
<organism evidence="2 3">
    <name type="scientific">Paramarasmius palmivorus</name>
    <dbReference type="NCBI Taxonomy" id="297713"/>
    <lineage>
        <taxon>Eukaryota</taxon>
        <taxon>Fungi</taxon>
        <taxon>Dikarya</taxon>
        <taxon>Basidiomycota</taxon>
        <taxon>Agaricomycotina</taxon>
        <taxon>Agaricomycetes</taxon>
        <taxon>Agaricomycetidae</taxon>
        <taxon>Agaricales</taxon>
        <taxon>Marasmiineae</taxon>
        <taxon>Marasmiaceae</taxon>
        <taxon>Paramarasmius</taxon>
    </lineage>
</organism>
<dbReference type="GO" id="GO:0016651">
    <property type="term" value="F:oxidoreductase activity, acting on NAD(P)H"/>
    <property type="evidence" value="ECO:0007669"/>
    <property type="project" value="InterPro"/>
</dbReference>
<accession>A0AAW0DD27</accession>
<reference evidence="2 3" key="1">
    <citation type="submission" date="2024-01" db="EMBL/GenBank/DDBJ databases">
        <title>A draft genome for a cacao thread blight-causing isolate of Paramarasmius palmivorus.</title>
        <authorList>
            <person name="Baruah I.K."/>
            <person name="Bukari Y."/>
            <person name="Amoako-Attah I."/>
            <person name="Meinhardt L.W."/>
            <person name="Bailey B.A."/>
            <person name="Cohen S.P."/>
        </authorList>
    </citation>
    <scope>NUCLEOTIDE SEQUENCE [LARGE SCALE GENOMIC DNA]</scope>
    <source>
        <strain evidence="2 3">GH-12</strain>
    </source>
</reference>
<dbReference type="InterPro" id="IPR011032">
    <property type="entry name" value="GroES-like_sf"/>
</dbReference>
<dbReference type="Pfam" id="PF00107">
    <property type="entry name" value="ADH_zinc_N"/>
    <property type="match status" value="1"/>
</dbReference>
<dbReference type="EMBL" id="JAYKXP010000017">
    <property type="protein sequence ID" value="KAK7049293.1"/>
    <property type="molecule type" value="Genomic_DNA"/>
</dbReference>
<dbReference type="InterPro" id="IPR047122">
    <property type="entry name" value="Trans-enoyl_RdTase-like"/>
</dbReference>
<comment type="caution">
    <text evidence="2">The sequence shown here is derived from an EMBL/GenBank/DDBJ whole genome shotgun (WGS) entry which is preliminary data.</text>
</comment>
<dbReference type="InterPro" id="IPR013154">
    <property type="entry name" value="ADH-like_N"/>
</dbReference>